<name>A0A1G8X0H6_9GAMM</name>
<dbReference type="EMBL" id="FNEM01000014">
    <property type="protein sequence ID" value="SDJ83365.1"/>
    <property type="molecule type" value="Genomic_DNA"/>
</dbReference>
<proteinExistence type="predicted"/>
<feature type="compositionally biased region" description="Polar residues" evidence="1">
    <location>
        <begin position="313"/>
        <end position="326"/>
    </location>
</feature>
<dbReference type="Proteomes" id="UP000199527">
    <property type="component" value="Unassembled WGS sequence"/>
</dbReference>
<feature type="domain" description="AsmA" evidence="3">
    <location>
        <begin position="201"/>
        <end position="516"/>
    </location>
</feature>
<dbReference type="Pfam" id="PF05170">
    <property type="entry name" value="AsmA"/>
    <property type="match status" value="2"/>
</dbReference>
<evidence type="ECO:0000256" key="2">
    <source>
        <dbReference type="SAM" id="Phobius"/>
    </source>
</evidence>
<evidence type="ECO:0000313" key="5">
    <source>
        <dbReference type="Proteomes" id="UP000199527"/>
    </source>
</evidence>
<keyword evidence="2" id="KW-1133">Transmembrane helix</keyword>
<dbReference type="PANTHER" id="PTHR30441">
    <property type="entry name" value="DUF748 DOMAIN-CONTAINING PROTEIN"/>
    <property type="match status" value="1"/>
</dbReference>
<evidence type="ECO:0000313" key="4">
    <source>
        <dbReference type="EMBL" id="SDJ83365.1"/>
    </source>
</evidence>
<sequence>MKAIKWFLISVLALMLVIAVYVGVFLDPNAFKPEIEAKVKEATGRTLSIDGDIGWSLFPKVGLDIAGISLGNIPGEDLPPLLSVKQAVVGVNLLPLIQKDVQIEEVTLAGVALNMVTLKDGRNSLEGLGGGASKAGDGQGAGSSGRAAAPVSWKLGQLHLQQLSFNSDNRQTQVNRKLAIESLSLEEFEPGRAAPFEMVVSLEDPQLALSTSASSMLTVAKDFSRIQLDAWKQQFNVRGSALPNGKPLVASVQFDADFDLGQQQFALTNLKLDQDGFELQGSGSVDLNQVRPVLKLQLTGNDLVLDPWMPAADSSQDGGSTASKSKPAQDGGNEEPDLSALRQFDLYANMSLSSIQAKQWLVTQSSLDLQLVDGLFTLNQMKASAFEGILTTKATLDSRTQPVSYQFDSKLVGLSIQPLLKAAIDSEVMAGTGELTVAGKGASLAPNQVLANLVANGRLALDDGAVYGINVAQKIREVKATFDGSEAPAAAEVQKTDFSSFATAFAIDKGVVTTPDVALSSPLLRVEGSGSSNLVTQQLDYDMEVAIVGSLEGQGGKSLDDLKGLAIPLQIGGGFDSPSVGIDMDALLQNKLDQEGDKLKEKLEDELKDKLFKGFGRG</sequence>
<keyword evidence="2" id="KW-0472">Membrane</keyword>
<dbReference type="RefSeq" id="WP_176819326.1">
    <property type="nucleotide sequence ID" value="NZ_FNEM01000014.1"/>
</dbReference>
<dbReference type="GO" id="GO:0005886">
    <property type="term" value="C:plasma membrane"/>
    <property type="evidence" value="ECO:0007669"/>
    <property type="project" value="TreeGrafter"/>
</dbReference>
<feature type="domain" description="AsmA" evidence="3">
    <location>
        <begin position="3"/>
        <end position="138"/>
    </location>
</feature>
<feature type="transmembrane region" description="Helical" evidence="2">
    <location>
        <begin position="7"/>
        <end position="26"/>
    </location>
</feature>
<dbReference type="AlphaFoldDB" id="A0A1G8X0H6"/>
<reference evidence="5" key="1">
    <citation type="submission" date="2016-10" db="EMBL/GenBank/DDBJ databases">
        <authorList>
            <person name="Varghese N."/>
            <person name="Submissions S."/>
        </authorList>
    </citation>
    <scope>NUCLEOTIDE SEQUENCE [LARGE SCALE GENOMIC DNA]</scope>
    <source>
        <strain evidence="5">DSM 23317</strain>
    </source>
</reference>
<organism evidence="4 5">
    <name type="scientific">Ferrimonas sediminum</name>
    <dbReference type="NCBI Taxonomy" id="718193"/>
    <lineage>
        <taxon>Bacteria</taxon>
        <taxon>Pseudomonadati</taxon>
        <taxon>Pseudomonadota</taxon>
        <taxon>Gammaproteobacteria</taxon>
        <taxon>Alteromonadales</taxon>
        <taxon>Ferrimonadaceae</taxon>
        <taxon>Ferrimonas</taxon>
    </lineage>
</organism>
<dbReference type="InterPro" id="IPR007844">
    <property type="entry name" value="AsmA"/>
</dbReference>
<keyword evidence="2" id="KW-0812">Transmembrane</keyword>
<accession>A0A1G8X0H6</accession>
<dbReference type="InterPro" id="IPR052894">
    <property type="entry name" value="AsmA-related"/>
</dbReference>
<feature type="region of interest" description="Disordered" evidence="1">
    <location>
        <begin position="309"/>
        <end position="336"/>
    </location>
</feature>
<keyword evidence="5" id="KW-1185">Reference proteome</keyword>
<dbReference type="GO" id="GO:0090313">
    <property type="term" value="P:regulation of protein targeting to membrane"/>
    <property type="evidence" value="ECO:0007669"/>
    <property type="project" value="TreeGrafter"/>
</dbReference>
<evidence type="ECO:0000256" key="1">
    <source>
        <dbReference type="SAM" id="MobiDB-lite"/>
    </source>
</evidence>
<dbReference type="PANTHER" id="PTHR30441:SF4">
    <property type="entry name" value="PROTEIN ASMA"/>
    <property type="match status" value="1"/>
</dbReference>
<gene>
    <name evidence="4" type="ORF">SAMN04488540_11438</name>
</gene>
<protein>
    <submittedName>
        <fullName evidence="4">AsmA protein</fullName>
    </submittedName>
</protein>
<evidence type="ECO:0000259" key="3">
    <source>
        <dbReference type="Pfam" id="PF05170"/>
    </source>
</evidence>